<evidence type="ECO:0000256" key="1">
    <source>
        <dbReference type="ARBA" id="ARBA00008668"/>
    </source>
</evidence>
<keyword evidence="2 4" id="KW-0732">Signal</keyword>
<sequence length="391" mass="43514">MATPKSSPSFVLLIVITTLARYSISSSLKTPTSALFIFGDSIVDAGTNNHIKSVANFKADYHPYGRNGFFNGPTGRFSDGRVLVDFIAELANIPAIPPFLQPSAKFINGANFASAGAGILSETNQGLVINFETQIKQFEELQKSLQEELGETEAKTLISKAVYLISIGTNDYLHGYTFNPNMQETFSVEDFVGMVTGNLSQAIQDLYERGARKFCVLDLMPLGCMPSLRALNPNTKNGSCFEEVSEIAMAHNRALSATLIIQQHIYKGFKYVHSNFFEWMDKRIHFPSEYGFKDAVNACCGKGAFRGINSCGRKKKKDNYEVCEDSNEYLWWDSVHVSEKVHEQLALELWTATASLPGSYTFQDLFSDFQNLRVEDVIVHEQSDLGFVSVT</sequence>
<dbReference type="InterPro" id="IPR001087">
    <property type="entry name" value="GDSL"/>
</dbReference>
<dbReference type="Gene3D" id="3.40.50.1110">
    <property type="entry name" value="SGNH hydrolase"/>
    <property type="match status" value="1"/>
</dbReference>
<evidence type="ECO:0000256" key="2">
    <source>
        <dbReference type="ARBA" id="ARBA00022729"/>
    </source>
</evidence>
<feature type="coiled-coil region" evidence="3">
    <location>
        <begin position="128"/>
        <end position="155"/>
    </location>
</feature>
<dbReference type="GeneID" id="120282289"/>
<gene>
    <name evidence="6" type="primary">LOC120282289</name>
</gene>
<dbReference type="Proteomes" id="UP001515500">
    <property type="component" value="Chromosome 18"/>
</dbReference>
<dbReference type="InterPro" id="IPR044552">
    <property type="entry name" value="GLIP1-5/GLL25"/>
</dbReference>
<dbReference type="RefSeq" id="XP_039145000.1">
    <property type="nucleotide sequence ID" value="XM_039289066.1"/>
</dbReference>
<dbReference type="GO" id="GO:0016298">
    <property type="term" value="F:lipase activity"/>
    <property type="evidence" value="ECO:0007669"/>
    <property type="project" value="InterPro"/>
</dbReference>
<dbReference type="InterPro" id="IPR036514">
    <property type="entry name" value="SGNH_hydro_sf"/>
</dbReference>
<dbReference type="GO" id="GO:0006629">
    <property type="term" value="P:lipid metabolic process"/>
    <property type="evidence" value="ECO:0007669"/>
    <property type="project" value="InterPro"/>
</dbReference>
<dbReference type="CDD" id="cd01837">
    <property type="entry name" value="SGNH_plant_lipase_like"/>
    <property type="match status" value="1"/>
</dbReference>
<dbReference type="Pfam" id="PF00657">
    <property type="entry name" value="Lipase_GDSL"/>
    <property type="match status" value="1"/>
</dbReference>
<dbReference type="InterPro" id="IPR035669">
    <property type="entry name" value="SGNH_plant_lipase-like"/>
</dbReference>
<reference evidence="6" key="1">
    <citation type="submission" date="2025-08" db="UniProtKB">
        <authorList>
            <consortium name="RefSeq"/>
        </authorList>
    </citation>
    <scope>IDENTIFICATION</scope>
</reference>
<feature type="chain" id="PRO_5044350338" evidence="4">
    <location>
        <begin position="26"/>
        <end position="391"/>
    </location>
</feature>
<feature type="signal peptide" evidence="4">
    <location>
        <begin position="1"/>
        <end position="25"/>
    </location>
</feature>
<dbReference type="PANTHER" id="PTHR45966:SF13">
    <property type="entry name" value="GDSL ESTERASE_LIPASE"/>
    <property type="match status" value="1"/>
</dbReference>
<evidence type="ECO:0000313" key="5">
    <source>
        <dbReference type="Proteomes" id="UP001515500"/>
    </source>
</evidence>
<keyword evidence="3" id="KW-0175">Coiled coil</keyword>
<dbReference type="SUPFAM" id="SSF52266">
    <property type="entry name" value="SGNH hydrolase"/>
    <property type="match status" value="1"/>
</dbReference>
<dbReference type="InterPro" id="IPR008265">
    <property type="entry name" value="Lipase_GDSL_AS"/>
</dbReference>
<keyword evidence="5" id="KW-1185">Reference proteome</keyword>
<dbReference type="AlphaFoldDB" id="A0AB40CYM7"/>
<accession>A0AB40CYM7</accession>
<name>A0AB40CYM7_DIOCR</name>
<evidence type="ECO:0000256" key="3">
    <source>
        <dbReference type="SAM" id="Coils"/>
    </source>
</evidence>
<proteinExistence type="inferred from homology"/>
<evidence type="ECO:0000313" key="6">
    <source>
        <dbReference type="RefSeq" id="XP_039145000.1"/>
    </source>
</evidence>
<protein>
    <submittedName>
        <fullName evidence="6">GDSL esterase/lipase 1-like</fullName>
    </submittedName>
</protein>
<organism evidence="5 6">
    <name type="scientific">Dioscorea cayennensis subsp. rotundata</name>
    <name type="common">White Guinea yam</name>
    <name type="synonym">Dioscorea rotundata</name>
    <dbReference type="NCBI Taxonomy" id="55577"/>
    <lineage>
        <taxon>Eukaryota</taxon>
        <taxon>Viridiplantae</taxon>
        <taxon>Streptophyta</taxon>
        <taxon>Embryophyta</taxon>
        <taxon>Tracheophyta</taxon>
        <taxon>Spermatophyta</taxon>
        <taxon>Magnoliopsida</taxon>
        <taxon>Liliopsida</taxon>
        <taxon>Dioscoreales</taxon>
        <taxon>Dioscoreaceae</taxon>
        <taxon>Dioscorea</taxon>
    </lineage>
</organism>
<dbReference type="PROSITE" id="PS01098">
    <property type="entry name" value="LIPASE_GDSL_SER"/>
    <property type="match status" value="1"/>
</dbReference>
<evidence type="ECO:0000256" key="4">
    <source>
        <dbReference type="SAM" id="SignalP"/>
    </source>
</evidence>
<dbReference type="PANTHER" id="PTHR45966">
    <property type="entry name" value="GDSL-LIKE LIPASE/ACYLHYDROLASE"/>
    <property type="match status" value="1"/>
</dbReference>
<comment type="similarity">
    <text evidence="1">Belongs to the 'GDSL' lipolytic enzyme family.</text>
</comment>